<dbReference type="AlphaFoldDB" id="A0A6A8AE00"/>
<sequence>MRLPISRRNILEAALAAPFVMLSGRYPHAQSPNPGSPQRLVSLDLLITELLLTLGEGPVAVANIPLYRRLVASPALPESVEDLGPLNEPNLEFLQSLAPTRVLVADWQAPGLMPLMRIAPVLPIKVFAGRTPALEHCETLLSDMAELTGRKMEAKTAITATNAAIDAARSTLSGFSRPVYICRFNRDGRNIALFGGNGMLGDVANRLNLRNAYKGRVNGAGVTNAPLSRLADEPDAVIVHFDRGAETDVALGRLEESALWHALPAVRKGRVVRMPVIYPSGGLRSADRFATQIGTQLAKFADG</sequence>
<dbReference type="EMBL" id="WIXI01000051">
    <property type="protein sequence ID" value="MQY49545.1"/>
    <property type="molecule type" value="Genomic_DNA"/>
</dbReference>
<reference evidence="7 8" key="1">
    <citation type="submission" date="2019-11" db="EMBL/GenBank/DDBJ databases">
        <title>Genome analysis of Rhizobacterium cereale a novel genus and species isolated from maize roots in North Spain.</title>
        <authorList>
            <person name="Menendez E."/>
            <person name="Flores-Felix J.D."/>
            <person name="Ramirez-Bahena M.-H."/>
            <person name="Igual J.M."/>
            <person name="Garcia-Fraile P."/>
            <person name="Peix A."/>
            <person name="Velazquez E."/>
        </authorList>
    </citation>
    <scope>NUCLEOTIDE SEQUENCE [LARGE SCALE GENOMIC DNA]</scope>
    <source>
        <strain evidence="7 8">RZME27</strain>
    </source>
</reference>
<dbReference type="InterPro" id="IPR002491">
    <property type="entry name" value="ABC_transptr_periplasmic_BD"/>
</dbReference>
<organism evidence="7 8">
    <name type="scientific">Endobacterium cereale</name>
    <dbReference type="NCBI Taxonomy" id="2663029"/>
    <lineage>
        <taxon>Bacteria</taxon>
        <taxon>Pseudomonadati</taxon>
        <taxon>Pseudomonadota</taxon>
        <taxon>Alphaproteobacteria</taxon>
        <taxon>Hyphomicrobiales</taxon>
        <taxon>Rhizobiaceae</taxon>
        <taxon>Endobacterium</taxon>
    </lineage>
</organism>
<dbReference type="SUPFAM" id="SSF53807">
    <property type="entry name" value="Helical backbone' metal receptor"/>
    <property type="match status" value="1"/>
</dbReference>
<dbReference type="PANTHER" id="PTHR30532:SF1">
    <property type="entry name" value="IRON(3+)-HYDROXAMATE-BINDING PROTEIN FHUD"/>
    <property type="match status" value="1"/>
</dbReference>
<evidence type="ECO:0000313" key="7">
    <source>
        <dbReference type="EMBL" id="MQY49545.1"/>
    </source>
</evidence>
<accession>A0A6A8AE00</accession>
<evidence type="ECO:0000259" key="6">
    <source>
        <dbReference type="PROSITE" id="PS50983"/>
    </source>
</evidence>
<dbReference type="InterPro" id="IPR051313">
    <property type="entry name" value="Bact_iron-sidero_bind"/>
</dbReference>
<dbReference type="PANTHER" id="PTHR30532">
    <property type="entry name" value="IRON III DICITRATE-BINDING PERIPLASMIC PROTEIN"/>
    <property type="match status" value="1"/>
</dbReference>
<keyword evidence="5" id="KW-0732">Signal</keyword>
<evidence type="ECO:0000313" key="8">
    <source>
        <dbReference type="Proteomes" id="UP000435138"/>
    </source>
</evidence>
<evidence type="ECO:0000256" key="4">
    <source>
        <dbReference type="ARBA" id="ARBA00022496"/>
    </source>
</evidence>
<dbReference type="Pfam" id="PF01497">
    <property type="entry name" value="Peripla_BP_2"/>
    <property type="match status" value="1"/>
</dbReference>
<keyword evidence="4" id="KW-0406">Ion transport</keyword>
<dbReference type="PRINTS" id="PR01715">
    <property type="entry name" value="FERRIBNDNGPP"/>
</dbReference>
<gene>
    <name evidence="7" type="ORF">GAO09_26295</name>
</gene>
<keyword evidence="4" id="KW-0408">Iron</keyword>
<comment type="caution">
    <text evidence="7">The sequence shown here is derived from an EMBL/GenBank/DDBJ whole genome shotgun (WGS) entry which is preliminary data.</text>
</comment>
<dbReference type="Gene3D" id="3.40.50.1980">
    <property type="entry name" value="Nitrogenase molybdenum iron protein domain"/>
    <property type="match status" value="2"/>
</dbReference>
<evidence type="ECO:0000256" key="1">
    <source>
        <dbReference type="ARBA" id="ARBA00004196"/>
    </source>
</evidence>
<comment type="similarity">
    <text evidence="2">Belongs to the bacterial solute-binding protein 8 family.</text>
</comment>
<feature type="domain" description="Fe/B12 periplasmic-binding" evidence="6">
    <location>
        <begin position="39"/>
        <end position="303"/>
    </location>
</feature>
<dbReference type="GO" id="GO:1901678">
    <property type="term" value="P:iron coordination entity transport"/>
    <property type="evidence" value="ECO:0007669"/>
    <property type="project" value="UniProtKB-ARBA"/>
</dbReference>
<proteinExistence type="inferred from homology"/>
<comment type="subcellular location">
    <subcellularLocation>
        <location evidence="1">Cell envelope</location>
    </subcellularLocation>
</comment>
<name>A0A6A8AE00_9HYPH</name>
<protein>
    <submittedName>
        <fullName evidence="7">ABC transporter substrate-binding protein</fullName>
    </submittedName>
</protein>
<evidence type="ECO:0000256" key="5">
    <source>
        <dbReference type="ARBA" id="ARBA00022729"/>
    </source>
</evidence>
<keyword evidence="3" id="KW-0813">Transport</keyword>
<evidence type="ECO:0000256" key="3">
    <source>
        <dbReference type="ARBA" id="ARBA00022448"/>
    </source>
</evidence>
<evidence type="ECO:0000256" key="2">
    <source>
        <dbReference type="ARBA" id="ARBA00008814"/>
    </source>
</evidence>
<keyword evidence="8" id="KW-1185">Reference proteome</keyword>
<dbReference type="GO" id="GO:0030288">
    <property type="term" value="C:outer membrane-bounded periplasmic space"/>
    <property type="evidence" value="ECO:0007669"/>
    <property type="project" value="TreeGrafter"/>
</dbReference>
<dbReference type="PROSITE" id="PS50983">
    <property type="entry name" value="FE_B12_PBP"/>
    <property type="match status" value="1"/>
</dbReference>
<dbReference type="Proteomes" id="UP000435138">
    <property type="component" value="Unassembled WGS sequence"/>
</dbReference>
<keyword evidence="4" id="KW-0410">Iron transport</keyword>